<dbReference type="InterPro" id="IPR008991">
    <property type="entry name" value="Translation_prot_SH3-like_sf"/>
</dbReference>
<dbReference type="EMBL" id="JH370135">
    <property type="protein sequence ID" value="ELA42025.1"/>
    <property type="molecule type" value="Genomic_DNA"/>
</dbReference>
<name>L2GNF2_VITCO</name>
<dbReference type="PROSITE" id="PS00302">
    <property type="entry name" value="IF5A_HYPUSINE"/>
    <property type="match status" value="1"/>
</dbReference>
<dbReference type="GO" id="GO:0003746">
    <property type="term" value="F:translation elongation factor activity"/>
    <property type="evidence" value="ECO:0007669"/>
    <property type="project" value="InterPro"/>
</dbReference>
<accession>L2GNF2</accession>
<proteinExistence type="predicted"/>
<protein>
    <recommendedName>
        <fullName evidence="1">Translation initiation factor 5A-like N-terminal domain-containing protein</fullName>
    </recommendedName>
</protein>
<dbReference type="InParanoid" id="L2GNF2"/>
<dbReference type="InterPro" id="IPR048670">
    <property type="entry name" value="IF5A-like_N"/>
</dbReference>
<dbReference type="GO" id="GO:0003723">
    <property type="term" value="F:RNA binding"/>
    <property type="evidence" value="ECO:0007669"/>
    <property type="project" value="InterPro"/>
</dbReference>
<dbReference type="SUPFAM" id="SSF50104">
    <property type="entry name" value="Translation proteins SH3-like domain"/>
    <property type="match status" value="1"/>
</dbReference>
<evidence type="ECO:0000259" key="1">
    <source>
        <dbReference type="Pfam" id="PF21485"/>
    </source>
</evidence>
<dbReference type="HOGENOM" id="CLU_1519030_0_0_1"/>
<dbReference type="GO" id="GO:0045905">
    <property type="term" value="P:positive regulation of translational termination"/>
    <property type="evidence" value="ECO:0007669"/>
    <property type="project" value="InterPro"/>
</dbReference>
<reference evidence="3" key="1">
    <citation type="submission" date="2011-05" db="EMBL/GenBank/DDBJ databases">
        <title>The genome sequence of Vittaforma corneae strain ATCC 50505.</title>
        <authorList>
            <consortium name="The Broad Institute Genome Sequencing Platform"/>
            <person name="Cuomo C."/>
            <person name="Didier E."/>
            <person name="Bowers L."/>
            <person name="Young S.K."/>
            <person name="Zeng Q."/>
            <person name="Gargeya S."/>
            <person name="Fitzgerald M."/>
            <person name="Haas B."/>
            <person name="Abouelleil A."/>
            <person name="Alvarado L."/>
            <person name="Arachchi H.M."/>
            <person name="Berlin A."/>
            <person name="Chapman S.B."/>
            <person name="Gearin G."/>
            <person name="Goldberg J."/>
            <person name="Griggs A."/>
            <person name="Gujja S."/>
            <person name="Hansen M."/>
            <person name="Heiman D."/>
            <person name="Howarth C."/>
            <person name="Larimer J."/>
            <person name="Lui A."/>
            <person name="MacDonald P.J.P."/>
            <person name="McCowen C."/>
            <person name="Montmayeur A."/>
            <person name="Murphy C."/>
            <person name="Neiman D."/>
            <person name="Pearson M."/>
            <person name="Priest M."/>
            <person name="Roberts A."/>
            <person name="Saif S."/>
            <person name="Shea T."/>
            <person name="Sisk P."/>
            <person name="Stolte C."/>
            <person name="Sykes S."/>
            <person name="Wortman J."/>
            <person name="Nusbaum C."/>
            <person name="Birren B."/>
        </authorList>
    </citation>
    <scope>NUCLEOTIDE SEQUENCE [LARGE SCALE GENOMIC DNA]</scope>
    <source>
        <strain evidence="3">ATCC 50505</strain>
    </source>
</reference>
<dbReference type="Proteomes" id="UP000011082">
    <property type="component" value="Unassembled WGS sequence"/>
</dbReference>
<evidence type="ECO:0000313" key="2">
    <source>
        <dbReference type="EMBL" id="ELA42025.1"/>
    </source>
</evidence>
<dbReference type="Pfam" id="PF21485">
    <property type="entry name" value="IF5A-like_N"/>
    <property type="match status" value="1"/>
</dbReference>
<dbReference type="GeneID" id="19881586"/>
<dbReference type="GO" id="GO:0045901">
    <property type="term" value="P:positive regulation of translational elongation"/>
    <property type="evidence" value="ECO:0007669"/>
    <property type="project" value="InterPro"/>
</dbReference>
<dbReference type="OrthoDB" id="9975114at2759"/>
<dbReference type="AlphaFoldDB" id="L2GNF2"/>
<dbReference type="InterPro" id="IPR014722">
    <property type="entry name" value="Rib_uL2_dom2"/>
</dbReference>
<dbReference type="InterPro" id="IPR019769">
    <property type="entry name" value="Trans_elong_IF5A_hypusine_site"/>
</dbReference>
<evidence type="ECO:0000313" key="3">
    <source>
        <dbReference type="Proteomes" id="UP000011082"/>
    </source>
</evidence>
<keyword evidence="3" id="KW-1185">Reference proteome</keyword>
<dbReference type="VEuPathDB" id="MicrosporidiaDB:VICG_00872"/>
<dbReference type="Gene3D" id="2.30.30.30">
    <property type="match status" value="1"/>
</dbReference>
<sequence>MPMKTDFVNGRDLKVGSVFIPAGETSSFYKVTDINISKPGKHGSAKSMITAKNIVNGKTYTNTYLDSSDKVCQILDFGYIYKVIYDKKGSELLVNLETGDCLYYQSFAKEDQQRVEDEFTKFVDKGEGLVNSEGSPLVVKYSELVDTNNNITLMFWELLYIKPEDLPRYGVNDYVAA</sequence>
<gene>
    <name evidence="2" type="ORF">VICG_00872</name>
</gene>
<organism evidence="2 3">
    <name type="scientific">Vittaforma corneae (strain ATCC 50505)</name>
    <name type="common">Microsporidian parasite</name>
    <name type="synonym">Nosema corneum</name>
    <dbReference type="NCBI Taxonomy" id="993615"/>
    <lineage>
        <taxon>Eukaryota</taxon>
        <taxon>Fungi</taxon>
        <taxon>Fungi incertae sedis</taxon>
        <taxon>Microsporidia</taxon>
        <taxon>Nosematidae</taxon>
        <taxon>Vittaforma</taxon>
    </lineage>
</organism>
<dbReference type="GO" id="GO:0043022">
    <property type="term" value="F:ribosome binding"/>
    <property type="evidence" value="ECO:0007669"/>
    <property type="project" value="InterPro"/>
</dbReference>
<dbReference type="RefSeq" id="XP_007604321.1">
    <property type="nucleotide sequence ID" value="XM_007604259.1"/>
</dbReference>
<feature type="domain" description="Translation initiation factor 5A-like N-terminal" evidence="1">
    <location>
        <begin position="30"/>
        <end position="62"/>
    </location>
</feature>